<name>A0A0F2M0D6_SPOSC</name>
<dbReference type="OrthoDB" id="539213at2759"/>
<dbReference type="Pfam" id="PF12796">
    <property type="entry name" value="Ank_2"/>
    <property type="match status" value="1"/>
</dbReference>
<sequence length="1841" mass="206641">MMPFLQLPPIPAPHAELPSYLEQHPDKPMTELFEPYRKYEARVRELYAQEPGYPALVDPHVNVLPLFTEDTPKLQIRARDTDAEPEDLKAKYIMPLPKENRRANGSPAVVPSIEAFQGNFEVFSESSLADIGWENVVAAGSSVVNCLLPVPDEFSKSRRSLREYYHEKFCPASDVDLFLYGLTEEQAIEKIKEIEAAIRDSILAETTTVRTKHAITICSEYPTRHVQIVLRIYKSVSEILTGFDIDSSCAAYDGKQVYCTPRALQSYMTQINHIDLTRRSPSYENRLSKYSHRNFEVFWGDLDRSRVDPTIFERSFNRTLGLARLLVLERLPTADSRQSYATKRRQERGRPPLYNSHYLHGKLGNIKDQHEDEVAEWVTPDDVNNYDTFVLPYGRKYHAKRIEKLCYTRDLLLNAEWNQKKDREVYLHRHPAFFGRAEDVMEDCCCFCPKPQTDREKEVAEEESKTYISGKISFVTDDPGRQQIGSFNPLTDNDWTEMAYVGNTARLCQAIIDGDLEHVEDWLAQDGVDPNRRDHTGRTPLHLAVMTSSPAIVKKLVDDGARLISRVADGRTALHLAAQRGSVEIVKILMDKSTENEAEEEEKQDQRRKAKLAADAEKKMRKGEESEGEHTDSEEDEDMDDDNSDGELIDDEMSDDGVHSVTTASFVKVKSKDKQDLGGDAALNDADDEPDFYDVNVIAWDRPCSALHFAIINGHEEVVKLLCQEYGADVLLPVKLLNSYNQQPSSAILTLALGLALPIDKAKSMTATLLSLGATCAQADLNGITAFHRYVEHTDVDLVQLLMDLDKTGAPVAMNSLSFQTAWYSASPLLCAIALGNVRMALKLLDNGVPPQVDFDTWLKYAKTSTAFGNYLSSFEENNKTFNRSFEQPLIVALRSSNPKIALELLERGADPDTKTKDGHTKGLHPLMMSRFANIDNALDLVRGSLEALRGYKNEPPEQSTLLEVSGNPEKFLATLSKDSWMYVAALCDLRKTMKDVANSIKKHDDGLAKVPQLGGEEKKKAAIKDMIATLEKIEAKILETTRQPQAYENKVPPVESTKDYNYEFTPEFFGVDDVTYSRRCGYVQLFEAAWNGDLATIKQLTLGSWGENKTQKPLTITVNDAQRNNAFSLAFLRGHYKVATAILEIAQAQYSSDVKQMVSYEMKEEMGDEDTDMNSDSEYEEDETGPYRIIVDNDQFTIDNIGEVNMQVKGTVTPLDLLAKSVATYTVRDGKVTDYKISSGSLFEFVFQQNDRRGFEFLLDTATHFATQKKEGNSHSSYYNFPISDFRAAVASGRVEMLAEVIKRTGAGLPLEEMVKDSGIKIEEPPEYYQGLTVYGKKRSDWAEAGRKTVTRSTGMTDSPLLFAAEAGCLESVEWFLSDAPLRCYLEFTASKAARDDKRLTHLSQAPGGFEGAISRWLTKNGAFSHSLNTPLLLMITVILTWSQGDLALNNAMKCPDAQKALPVIKYLLKVAPDSISAGGEDRMTPLLSAVRFGRLEAVKILVDSGADQSKRHETTYANLLHVALFESPKAPELKRLLDILDKDAVDGMFCERTHHASWSESRTPLHAWLERTLSSGYNVQYGPANGYGSDEEVIAVMRLLLSRSGGRELNIIDSAGDTVLHMLARKQKNPNFMLALLEAIPRQLAISLLYRENAVGATPLEVTQDMFLASFVKERPENIRMFDLTVNKWPSKKAEEFTTMVYEGREQAPLPTRITTNKPEALKRAEETLAAVNRFLRGEKGKRRLVSLHEANDVARRVGHGYQNQRYPVKLVQPASDTEEGKSGLSGQNGGRTEKVDPMHLAFHPYSTLTLHTTWRTPNKDKEEGRSDAEVDALIAKLL</sequence>
<evidence type="ECO:0000256" key="4">
    <source>
        <dbReference type="SAM" id="MobiDB-lite"/>
    </source>
</evidence>
<feature type="region of interest" description="Disordered" evidence="4">
    <location>
        <begin position="1767"/>
        <end position="1797"/>
    </location>
</feature>
<organism evidence="5 6">
    <name type="scientific">Sporothrix schenckii 1099-18</name>
    <dbReference type="NCBI Taxonomy" id="1397361"/>
    <lineage>
        <taxon>Eukaryota</taxon>
        <taxon>Fungi</taxon>
        <taxon>Dikarya</taxon>
        <taxon>Ascomycota</taxon>
        <taxon>Pezizomycotina</taxon>
        <taxon>Sordariomycetes</taxon>
        <taxon>Sordariomycetidae</taxon>
        <taxon>Ophiostomatales</taxon>
        <taxon>Ophiostomataceae</taxon>
        <taxon>Sporothrix</taxon>
    </lineage>
</organism>
<dbReference type="SUPFAM" id="SSF48403">
    <property type="entry name" value="Ankyrin repeat"/>
    <property type="match status" value="3"/>
</dbReference>
<evidence type="ECO:0000256" key="2">
    <source>
        <dbReference type="ARBA" id="ARBA00023043"/>
    </source>
</evidence>
<feature type="repeat" description="ANK" evidence="3">
    <location>
        <begin position="569"/>
        <end position="601"/>
    </location>
</feature>
<dbReference type="PANTHER" id="PTHR24198">
    <property type="entry name" value="ANKYRIN REPEAT AND PROTEIN KINASE DOMAIN-CONTAINING PROTEIN"/>
    <property type="match status" value="1"/>
</dbReference>
<dbReference type="SMART" id="SM00248">
    <property type="entry name" value="ANK"/>
    <property type="match status" value="11"/>
</dbReference>
<dbReference type="Pfam" id="PF00023">
    <property type="entry name" value="Ank"/>
    <property type="match status" value="2"/>
</dbReference>
<dbReference type="VEuPathDB" id="FungiDB:SPSK_02919"/>
<dbReference type="PRINTS" id="PR01415">
    <property type="entry name" value="ANKYRIN"/>
</dbReference>
<feature type="compositionally biased region" description="Basic and acidic residues" evidence="4">
    <location>
        <begin position="604"/>
        <end position="631"/>
    </location>
</feature>
<dbReference type="InterPro" id="IPR002110">
    <property type="entry name" value="Ankyrin_rpt"/>
</dbReference>
<keyword evidence="2 3" id="KW-0040">ANK repeat</keyword>
<accession>A0A0F2M0D6</accession>
<feature type="repeat" description="ANK" evidence="3">
    <location>
        <begin position="1483"/>
        <end position="1515"/>
    </location>
</feature>
<dbReference type="Gene3D" id="1.25.40.20">
    <property type="entry name" value="Ankyrin repeat-containing domain"/>
    <property type="match status" value="5"/>
</dbReference>
<dbReference type="KEGG" id="ssck:SPSK_02919"/>
<dbReference type="PROSITE" id="PS50088">
    <property type="entry name" value="ANK_REPEAT"/>
    <property type="match status" value="3"/>
</dbReference>
<dbReference type="PANTHER" id="PTHR24198:SF165">
    <property type="entry name" value="ANKYRIN REPEAT-CONTAINING PROTEIN-RELATED"/>
    <property type="match status" value="1"/>
</dbReference>
<dbReference type="GeneID" id="27665044"/>
<evidence type="ECO:0000256" key="1">
    <source>
        <dbReference type="ARBA" id="ARBA00022737"/>
    </source>
</evidence>
<feature type="repeat" description="ANK" evidence="3">
    <location>
        <begin position="536"/>
        <end position="568"/>
    </location>
</feature>
<dbReference type="RefSeq" id="XP_016585210.1">
    <property type="nucleotide sequence ID" value="XM_016729767.1"/>
</dbReference>
<dbReference type="Proteomes" id="UP000033710">
    <property type="component" value="Unassembled WGS sequence"/>
</dbReference>
<proteinExistence type="predicted"/>
<reference evidence="5 6" key="1">
    <citation type="journal article" date="2014" name="BMC Genomics">
        <title>Comparative genomics of the major fungal agents of human and animal Sporotrichosis: Sporothrix schenckii and Sporothrix brasiliensis.</title>
        <authorList>
            <person name="Teixeira M.M."/>
            <person name="de Almeida L.G."/>
            <person name="Kubitschek-Barreira P."/>
            <person name="Alves F.L."/>
            <person name="Kioshima E.S."/>
            <person name="Abadio A.K."/>
            <person name="Fernandes L."/>
            <person name="Derengowski L.S."/>
            <person name="Ferreira K.S."/>
            <person name="Souza R.C."/>
            <person name="Ruiz J.C."/>
            <person name="de Andrade N.C."/>
            <person name="Paes H.C."/>
            <person name="Nicola A.M."/>
            <person name="Albuquerque P."/>
            <person name="Gerber A.L."/>
            <person name="Martins V.P."/>
            <person name="Peconick L.D."/>
            <person name="Neto A.V."/>
            <person name="Chaucanez C.B."/>
            <person name="Silva P.A."/>
            <person name="Cunha O.L."/>
            <person name="de Oliveira F.F."/>
            <person name="dos Santos T.C."/>
            <person name="Barros A.L."/>
            <person name="Soares M.A."/>
            <person name="de Oliveira L.M."/>
            <person name="Marini M.M."/>
            <person name="Villalobos-Duno H."/>
            <person name="Cunha M.M."/>
            <person name="de Hoog S."/>
            <person name="da Silveira J.F."/>
            <person name="Henrissat B."/>
            <person name="Nino-Vega G.A."/>
            <person name="Cisalpino P.S."/>
            <person name="Mora-Montes H.M."/>
            <person name="Almeida S.R."/>
            <person name="Stajich J.E."/>
            <person name="Lopes-Bezerra L.M."/>
            <person name="Vasconcelos A.T."/>
            <person name="Felipe M.S."/>
        </authorList>
    </citation>
    <scope>NUCLEOTIDE SEQUENCE [LARGE SCALE GENOMIC DNA]</scope>
    <source>
        <strain evidence="5 6">1099-18</strain>
    </source>
</reference>
<evidence type="ECO:0000256" key="3">
    <source>
        <dbReference type="PROSITE-ProRule" id="PRU00023"/>
    </source>
</evidence>
<comment type="caution">
    <text evidence="5">The sequence shown here is derived from an EMBL/GenBank/DDBJ whole genome shotgun (WGS) entry which is preliminary data.</text>
</comment>
<evidence type="ECO:0000313" key="6">
    <source>
        <dbReference type="Proteomes" id="UP000033710"/>
    </source>
</evidence>
<protein>
    <submittedName>
        <fullName evidence="5">Ankyrin repeat protein</fullName>
    </submittedName>
</protein>
<gene>
    <name evidence="5" type="ORF">SPSK_02919</name>
</gene>
<dbReference type="InterPro" id="IPR036770">
    <property type="entry name" value="Ankyrin_rpt-contain_sf"/>
</dbReference>
<dbReference type="Pfam" id="PF26128">
    <property type="entry name" value="Gad2"/>
    <property type="match status" value="1"/>
</dbReference>
<keyword evidence="1" id="KW-0677">Repeat</keyword>
<dbReference type="EMBL" id="AXCR01000010">
    <property type="protein sequence ID" value="KJR82534.1"/>
    <property type="molecule type" value="Genomic_DNA"/>
</dbReference>
<dbReference type="PROSITE" id="PS50297">
    <property type="entry name" value="ANK_REP_REGION"/>
    <property type="match status" value="3"/>
</dbReference>
<evidence type="ECO:0000313" key="5">
    <source>
        <dbReference type="EMBL" id="KJR82534.1"/>
    </source>
</evidence>
<feature type="region of interest" description="Disordered" evidence="4">
    <location>
        <begin position="594"/>
        <end position="655"/>
    </location>
</feature>
<feature type="compositionally biased region" description="Acidic residues" evidence="4">
    <location>
        <begin position="632"/>
        <end position="655"/>
    </location>
</feature>
<reference evidence="5 6" key="2">
    <citation type="journal article" date="2015" name="Eukaryot. Cell">
        <title>Asexual propagation of a virulent clone complex in a human and feline outbreak of sporotrichosis.</title>
        <authorList>
            <person name="Teixeira Mde M."/>
            <person name="Rodrigues A.M."/>
            <person name="Tsui C.K."/>
            <person name="de Almeida L.G."/>
            <person name="Van Diepeningen A.D."/>
            <person name="van den Ende B.G."/>
            <person name="Fernandes G.F."/>
            <person name="Kano R."/>
            <person name="Hamelin R.C."/>
            <person name="Lopes-Bezerra L.M."/>
            <person name="Vasconcelos A.T."/>
            <person name="de Hoog S."/>
            <person name="de Camargo Z.P."/>
            <person name="Felipe M.S."/>
        </authorList>
    </citation>
    <scope>NUCLEOTIDE SEQUENCE [LARGE SCALE GENOMIC DNA]</scope>
    <source>
        <strain evidence="5 6">1099-18</strain>
    </source>
</reference>